<evidence type="ECO:0000313" key="4">
    <source>
        <dbReference type="Proteomes" id="UP000789595"/>
    </source>
</evidence>
<keyword evidence="4" id="KW-1185">Reference proteome</keyword>
<keyword evidence="1" id="KW-0175">Coiled coil</keyword>
<sequence>MSNEIPPGMPPHPLRGQITNVHDLAYVSSLGNIDPVADRAQNAGRRAAKQKRPEGMQPTNIKKLAAGIKGEDGEKIDEAQKAAIVKAMEQIEAQQMAAFFRRDACSLRIAKISEKLKDKNTELSAIERDMSQMEARVNAIKKEVKKSVQAREKEAEELEVMRSENENIKNVALTDLELKAKNLRQDVKDIDRAIKAAIWSAGSSDGFTQIGVGADTPLPEIEPVEPIIIRPKKVVEDTGSLVGSIRGRPTSRAPTAESFSVKKYEMNASMGLKDPSELSYKQAAPLDILRAHSTGSTRGTDVFGSLIARESDLIAAGQRSVLGEALPPETLRSLVRSPIPRRRTASSAGTTRPRSRLASQRL</sequence>
<gene>
    <name evidence="3" type="ORF">PECAL_3P05530</name>
</gene>
<dbReference type="Proteomes" id="UP000789595">
    <property type="component" value="Unassembled WGS sequence"/>
</dbReference>
<name>A0A8J2WW04_9STRA</name>
<organism evidence="3 4">
    <name type="scientific">Pelagomonas calceolata</name>
    <dbReference type="NCBI Taxonomy" id="35677"/>
    <lineage>
        <taxon>Eukaryota</taxon>
        <taxon>Sar</taxon>
        <taxon>Stramenopiles</taxon>
        <taxon>Ochrophyta</taxon>
        <taxon>Pelagophyceae</taxon>
        <taxon>Pelagomonadales</taxon>
        <taxon>Pelagomonadaceae</taxon>
        <taxon>Pelagomonas</taxon>
    </lineage>
</organism>
<dbReference type="AlphaFoldDB" id="A0A8J2WW04"/>
<comment type="caution">
    <text evidence="3">The sequence shown here is derived from an EMBL/GenBank/DDBJ whole genome shotgun (WGS) entry which is preliminary data.</text>
</comment>
<reference evidence="3" key="1">
    <citation type="submission" date="2021-11" db="EMBL/GenBank/DDBJ databases">
        <authorList>
            <consortium name="Genoscope - CEA"/>
            <person name="William W."/>
        </authorList>
    </citation>
    <scope>NUCLEOTIDE SEQUENCE</scope>
</reference>
<protein>
    <submittedName>
        <fullName evidence="3">Uncharacterized protein</fullName>
    </submittedName>
</protein>
<feature type="region of interest" description="Disordered" evidence="2">
    <location>
        <begin position="41"/>
        <end position="68"/>
    </location>
</feature>
<evidence type="ECO:0000256" key="2">
    <source>
        <dbReference type="SAM" id="MobiDB-lite"/>
    </source>
</evidence>
<accession>A0A8J2WW04</accession>
<feature type="region of interest" description="Disordered" evidence="2">
    <location>
        <begin position="333"/>
        <end position="362"/>
    </location>
</feature>
<evidence type="ECO:0000313" key="3">
    <source>
        <dbReference type="EMBL" id="CAH0370657.1"/>
    </source>
</evidence>
<evidence type="ECO:0000256" key="1">
    <source>
        <dbReference type="SAM" id="Coils"/>
    </source>
</evidence>
<feature type="coiled-coil region" evidence="1">
    <location>
        <begin position="109"/>
        <end position="193"/>
    </location>
</feature>
<proteinExistence type="predicted"/>
<dbReference type="EMBL" id="CAKKNE010000003">
    <property type="protein sequence ID" value="CAH0370657.1"/>
    <property type="molecule type" value="Genomic_DNA"/>
</dbReference>